<reference evidence="1 2" key="1">
    <citation type="journal article" date="2018" name="Science">
        <title>The opium poppy genome and morphinan production.</title>
        <authorList>
            <person name="Guo L."/>
            <person name="Winzer T."/>
            <person name="Yang X."/>
            <person name="Li Y."/>
            <person name="Ning Z."/>
            <person name="He Z."/>
            <person name="Teodor R."/>
            <person name="Lu Y."/>
            <person name="Bowser T.A."/>
            <person name="Graham I.A."/>
            <person name="Ye K."/>
        </authorList>
    </citation>
    <scope>NUCLEOTIDE SEQUENCE [LARGE SCALE GENOMIC DNA]</scope>
    <source>
        <strain evidence="2">cv. HN1</strain>
        <tissue evidence="1">Leaves</tissue>
    </source>
</reference>
<organism evidence="1 2">
    <name type="scientific">Papaver somniferum</name>
    <name type="common">Opium poppy</name>
    <dbReference type="NCBI Taxonomy" id="3469"/>
    <lineage>
        <taxon>Eukaryota</taxon>
        <taxon>Viridiplantae</taxon>
        <taxon>Streptophyta</taxon>
        <taxon>Embryophyta</taxon>
        <taxon>Tracheophyta</taxon>
        <taxon>Spermatophyta</taxon>
        <taxon>Magnoliopsida</taxon>
        <taxon>Ranunculales</taxon>
        <taxon>Papaveraceae</taxon>
        <taxon>Papaveroideae</taxon>
        <taxon>Papaver</taxon>
    </lineage>
</organism>
<dbReference type="Gramene" id="RZC72324">
    <property type="protein sequence ID" value="RZC72324"/>
    <property type="gene ID" value="C5167_035522"/>
</dbReference>
<gene>
    <name evidence="1" type="ORF">C5167_035522</name>
</gene>
<name>A0A4Y7KG40_PAPSO</name>
<dbReference type="Proteomes" id="UP000316621">
    <property type="component" value="Chromosome 7"/>
</dbReference>
<proteinExistence type="predicted"/>
<protein>
    <submittedName>
        <fullName evidence="1">Uncharacterized protein</fullName>
    </submittedName>
</protein>
<evidence type="ECO:0000313" key="2">
    <source>
        <dbReference type="Proteomes" id="UP000316621"/>
    </source>
</evidence>
<sequence>MMKTSLGSLLLLKMDVWDRLFKKSPKPPEKLSFSYLSQKLLKRFRGFLLLNYPMARTVTLQATRKFKISRILGFKFSLGKSLQLPNHIEAQ</sequence>
<evidence type="ECO:0000313" key="1">
    <source>
        <dbReference type="EMBL" id="RZC72324.1"/>
    </source>
</evidence>
<keyword evidence="2" id="KW-1185">Reference proteome</keyword>
<dbReference type="EMBL" id="CM010721">
    <property type="protein sequence ID" value="RZC72324.1"/>
    <property type="molecule type" value="Genomic_DNA"/>
</dbReference>
<dbReference type="AlphaFoldDB" id="A0A4Y7KG40"/>
<accession>A0A4Y7KG40</accession>